<evidence type="ECO:0000256" key="2">
    <source>
        <dbReference type="ARBA" id="ARBA00022679"/>
    </source>
</evidence>
<evidence type="ECO:0000313" key="14">
    <source>
        <dbReference type="Proteomes" id="UP000236268"/>
    </source>
</evidence>
<protein>
    <recommendedName>
        <fullName evidence="8">Cytidylate kinase</fullName>
        <shortName evidence="8">CK</shortName>
        <ecNumber evidence="8">2.7.4.25</ecNumber>
    </recommendedName>
    <alternativeName>
        <fullName evidence="8">Cytidine monophosphate kinase</fullName>
        <shortName evidence="8">CMP kinase</shortName>
    </alternativeName>
</protein>
<dbReference type="NCBIfam" id="TIGR00017">
    <property type="entry name" value="cmk"/>
    <property type="match status" value="1"/>
</dbReference>
<dbReference type="CDD" id="cd02020">
    <property type="entry name" value="CMPK"/>
    <property type="match status" value="1"/>
</dbReference>
<dbReference type="InterPro" id="IPR011994">
    <property type="entry name" value="Cytidylate_kinase_dom"/>
</dbReference>
<dbReference type="Proteomes" id="UP000027186">
    <property type="component" value="Chromosome"/>
</dbReference>
<dbReference type="EMBL" id="POWG01000009">
    <property type="protein sequence ID" value="PNQ98943.1"/>
    <property type="molecule type" value="Genomic_DNA"/>
</dbReference>
<dbReference type="GO" id="GO:0006220">
    <property type="term" value="P:pyrimidine nucleotide metabolic process"/>
    <property type="evidence" value="ECO:0007669"/>
    <property type="project" value="UniProtKB-UniRule"/>
</dbReference>
<dbReference type="RefSeq" id="WP_038525885.1">
    <property type="nucleotide sequence ID" value="NZ_CP007793.1"/>
</dbReference>
<dbReference type="Proteomes" id="UP000236268">
    <property type="component" value="Unassembled WGS sequence"/>
</dbReference>
<dbReference type="SUPFAM" id="SSF52540">
    <property type="entry name" value="P-loop containing nucleoside triphosphate hydrolases"/>
    <property type="match status" value="1"/>
</dbReference>
<gene>
    <name evidence="8 11" type="primary">cmk</name>
    <name evidence="10" type="ORF">ABAZ39_01195</name>
    <name evidence="11" type="ORF">ACJ41P_05735</name>
    <name evidence="12" type="ORF">C1S70_10745</name>
</gene>
<evidence type="ECO:0000259" key="9">
    <source>
        <dbReference type="Pfam" id="PF02224"/>
    </source>
</evidence>
<evidence type="ECO:0000313" key="11">
    <source>
        <dbReference type="EMBL" id="MFL7900618.1"/>
    </source>
</evidence>
<evidence type="ECO:0000313" key="10">
    <source>
        <dbReference type="EMBL" id="AIB10654.1"/>
    </source>
</evidence>
<evidence type="ECO:0000313" key="13">
    <source>
        <dbReference type="Proteomes" id="UP000027186"/>
    </source>
</evidence>
<dbReference type="EMBL" id="CP007793">
    <property type="protein sequence ID" value="AIB10654.1"/>
    <property type="molecule type" value="Genomic_DNA"/>
</dbReference>
<comment type="similarity">
    <text evidence="1 8">Belongs to the cytidylate kinase family. Type 1 subfamily.</text>
</comment>
<evidence type="ECO:0000256" key="5">
    <source>
        <dbReference type="ARBA" id="ARBA00022840"/>
    </source>
</evidence>
<evidence type="ECO:0000256" key="3">
    <source>
        <dbReference type="ARBA" id="ARBA00022741"/>
    </source>
</evidence>
<dbReference type="EMBL" id="JBJLSN010000005">
    <property type="protein sequence ID" value="MFL7900618.1"/>
    <property type="molecule type" value="Genomic_DNA"/>
</dbReference>
<keyword evidence="3 8" id="KW-0547">Nucleotide-binding</keyword>
<comment type="subcellular location">
    <subcellularLocation>
        <location evidence="8">Cytoplasm</location>
    </subcellularLocation>
</comment>
<organism evidence="10 13">
    <name type="scientific">Azospirillum argentinense</name>
    <dbReference type="NCBI Taxonomy" id="2970906"/>
    <lineage>
        <taxon>Bacteria</taxon>
        <taxon>Pseudomonadati</taxon>
        <taxon>Pseudomonadota</taxon>
        <taxon>Alphaproteobacteria</taxon>
        <taxon>Rhodospirillales</taxon>
        <taxon>Azospirillaceae</taxon>
        <taxon>Azospirillum</taxon>
    </lineage>
</organism>
<dbReference type="KEGG" id="abq:ABAZ39_01195"/>
<evidence type="ECO:0000256" key="6">
    <source>
        <dbReference type="ARBA" id="ARBA00047615"/>
    </source>
</evidence>
<comment type="catalytic activity">
    <reaction evidence="6 8">
        <text>dCMP + ATP = dCDP + ADP</text>
        <dbReference type="Rhea" id="RHEA:25094"/>
        <dbReference type="ChEBI" id="CHEBI:30616"/>
        <dbReference type="ChEBI" id="CHEBI:57566"/>
        <dbReference type="ChEBI" id="CHEBI:58593"/>
        <dbReference type="ChEBI" id="CHEBI:456216"/>
        <dbReference type="EC" id="2.7.4.25"/>
    </reaction>
</comment>
<dbReference type="InterPro" id="IPR027417">
    <property type="entry name" value="P-loop_NTPase"/>
</dbReference>
<reference evidence="10 13" key="1">
    <citation type="journal article" date="2014" name="Genome Announc.">
        <title>Complete Genome Sequence of the Model Rhizosphere Strain Azospirillum brasilense Az39, Successfully Applied in Agriculture.</title>
        <authorList>
            <person name="Rivera D."/>
            <person name="Revale S."/>
            <person name="Molina R."/>
            <person name="Gualpa J."/>
            <person name="Puente M."/>
            <person name="Maroniche G."/>
            <person name="Paris G."/>
            <person name="Baker D."/>
            <person name="Clavijo B."/>
            <person name="McLay K."/>
            <person name="Spaepen S."/>
            <person name="Perticari A."/>
            <person name="Vazquez M."/>
            <person name="Wisniewski-Dye F."/>
            <person name="Watkins C."/>
            <person name="Martinez-Abarca F."/>
            <person name="Vanderleyden J."/>
            <person name="Cassan F."/>
        </authorList>
    </citation>
    <scope>NUCLEOTIDE SEQUENCE [LARGE SCALE GENOMIC DNA]</scope>
    <source>
        <strain evidence="10 13">Az39</strain>
    </source>
</reference>
<keyword evidence="2 8" id="KW-0808">Transferase</keyword>
<evidence type="ECO:0000313" key="15">
    <source>
        <dbReference type="Proteomes" id="UP001628281"/>
    </source>
</evidence>
<keyword evidence="15" id="KW-1185">Reference proteome</keyword>
<evidence type="ECO:0000313" key="12">
    <source>
        <dbReference type="EMBL" id="PNQ98943.1"/>
    </source>
</evidence>
<feature type="domain" description="Cytidylate kinase" evidence="9">
    <location>
        <begin position="5"/>
        <end position="204"/>
    </location>
</feature>
<evidence type="ECO:0000256" key="4">
    <source>
        <dbReference type="ARBA" id="ARBA00022777"/>
    </source>
</evidence>
<evidence type="ECO:0000256" key="8">
    <source>
        <dbReference type="HAMAP-Rule" id="MF_00238"/>
    </source>
</evidence>
<dbReference type="Gene3D" id="3.40.50.300">
    <property type="entry name" value="P-loop containing nucleotide triphosphate hydrolases"/>
    <property type="match status" value="1"/>
</dbReference>
<sequence length="220" mass="22526">MGLVIAIDGPAAAGKGTLSKRVAQTYGFAHLDTGALYRAVGVAVLRAGGDPADAEAAAQAARALRPDDGILNDPALRSDEAAQAASKVAAVPAVRAALLDFQRRFATTPPGGAPGAVLDGRDVGTVVCPNADAKLFVTASVEVRAERRLKELRERGIPAIPSDVLEDMKARDARDSQRTVAPLLPAADAFVLDTSALDADQAFAAATAFIGTKTGFGPKV</sequence>
<accession>A0A060DIY0</accession>
<proteinExistence type="inferred from homology"/>
<name>A0A060DIY0_9PROT</name>
<dbReference type="AlphaFoldDB" id="A0A060DIY0"/>
<keyword evidence="4 8" id="KW-0418">Kinase</keyword>
<dbReference type="GO" id="GO:0005737">
    <property type="term" value="C:cytoplasm"/>
    <property type="evidence" value="ECO:0007669"/>
    <property type="project" value="UniProtKB-SubCell"/>
</dbReference>
<dbReference type="Pfam" id="PF02224">
    <property type="entry name" value="Cytidylate_kin"/>
    <property type="match status" value="1"/>
</dbReference>
<feature type="binding site" evidence="8">
    <location>
        <begin position="9"/>
        <end position="17"/>
    </location>
    <ligand>
        <name>ATP</name>
        <dbReference type="ChEBI" id="CHEBI:30616"/>
    </ligand>
</feature>
<dbReference type="OrthoDB" id="9807434at2"/>
<dbReference type="EC" id="2.7.4.25" evidence="8"/>
<accession>A0A2K1G2C2</accession>
<keyword evidence="8" id="KW-0963">Cytoplasm</keyword>
<dbReference type="HAMAP" id="MF_00238">
    <property type="entry name" value="Cytidyl_kinase_type1"/>
    <property type="match status" value="1"/>
</dbReference>
<comment type="catalytic activity">
    <reaction evidence="7 8">
        <text>CMP + ATP = CDP + ADP</text>
        <dbReference type="Rhea" id="RHEA:11600"/>
        <dbReference type="ChEBI" id="CHEBI:30616"/>
        <dbReference type="ChEBI" id="CHEBI:58069"/>
        <dbReference type="ChEBI" id="CHEBI:60377"/>
        <dbReference type="ChEBI" id="CHEBI:456216"/>
        <dbReference type="EC" id="2.7.4.25"/>
    </reaction>
</comment>
<dbReference type="InterPro" id="IPR003136">
    <property type="entry name" value="Cytidylate_kin"/>
</dbReference>
<dbReference type="GO" id="GO:0036431">
    <property type="term" value="F:dCMP kinase activity"/>
    <property type="evidence" value="ECO:0007669"/>
    <property type="project" value="InterPro"/>
</dbReference>
<keyword evidence="5 8" id="KW-0067">ATP-binding</keyword>
<reference evidence="12 14" key="2">
    <citation type="submission" date="2018-01" db="EMBL/GenBank/DDBJ databases">
        <title>Whole genome sequence of Azospirillum brasilense REC3 isolated from strawberry roots.</title>
        <authorList>
            <person name="Fontana C.A."/>
            <person name="Salazar S.M."/>
            <person name="Bassi D."/>
            <person name="Puglisi E."/>
            <person name="Lovaisa N.C."/>
            <person name="Toffoli L.M."/>
            <person name="Pedraza R."/>
            <person name="Cocconcelli P.S."/>
        </authorList>
    </citation>
    <scope>NUCLEOTIDE SEQUENCE [LARGE SCALE GENOMIC DNA]</scope>
    <source>
        <strain evidence="12 14">REC3</strain>
    </source>
</reference>
<dbReference type="Proteomes" id="UP001628281">
    <property type="component" value="Unassembled WGS sequence"/>
</dbReference>
<evidence type="ECO:0000256" key="1">
    <source>
        <dbReference type="ARBA" id="ARBA00009427"/>
    </source>
</evidence>
<evidence type="ECO:0000256" key="7">
    <source>
        <dbReference type="ARBA" id="ARBA00048478"/>
    </source>
</evidence>
<reference evidence="11 15" key="3">
    <citation type="submission" date="2024-11" db="EMBL/GenBank/DDBJ databases">
        <title>Draft genome sequences of two bacteria associated to sugarcane roots in Colombia.</title>
        <authorList>
            <person name="Pardo-Diaz S."/>
            <person name="Masmela-Mendoza J."/>
            <person name="Delgadillo-Duran P."/>
            <person name="Bautista E.J."/>
            <person name="Rojas-Tapias D.F."/>
        </authorList>
    </citation>
    <scope>NUCLEOTIDE SEQUENCE [LARGE SCALE GENOMIC DNA]</scope>
    <source>
        <strain evidence="11 15">Ap18</strain>
    </source>
</reference>
<dbReference type="GO" id="GO:0005524">
    <property type="term" value="F:ATP binding"/>
    <property type="evidence" value="ECO:0007669"/>
    <property type="project" value="UniProtKB-UniRule"/>
</dbReference>